<reference evidence="2" key="1">
    <citation type="submission" date="2019-08" db="EMBL/GenBank/DDBJ databases">
        <authorList>
            <person name="Kucharzyk K."/>
            <person name="Murdoch R.W."/>
            <person name="Higgins S."/>
            <person name="Loffler F."/>
        </authorList>
    </citation>
    <scope>NUCLEOTIDE SEQUENCE</scope>
</reference>
<organism evidence="2">
    <name type="scientific">bioreactor metagenome</name>
    <dbReference type="NCBI Taxonomy" id="1076179"/>
    <lineage>
        <taxon>unclassified sequences</taxon>
        <taxon>metagenomes</taxon>
        <taxon>ecological metagenomes</taxon>
    </lineage>
</organism>
<gene>
    <name evidence="2" type="ORF">SDC9_128523</name>
</gene>
<dbReference type="Pfam" id="PF02272">
    <property type="entry name" value="DHHA1"/>
    <property type="match status" value="1"/>
</dbReference>
<sequence>MLSGIQAYEDYAQKNKLVLGISNLLSAKPYDVLNSVERLMEERNNIKEQLVSVKRKLFEIKADKIDEGTKCAVVFEDNLEAFELRQLCEILIDKAEFAAVLCGNDADGYKYAIGSKDKDILEFAKDANKVLNGRGGGRGDIVQGSFAADRDSIDKYIKENT</sequence>
<comment type="caution">
    <text evidence="2">The sequence shown here is derived from an EMBL/GenBank/DDBJ whole genome shotgun (WGS) entry which is preliminary data.</text>
</comment>
<dbReference type="AlphaFoldDB" id="A0A645CWD7"/>
<accession>A0A645CWD7</accession>
<proteinExistence type="predicted"/>
<evidence type="ECO:0000259" key="1">
    <source>
        <dbReference type="Pfam" id="PF02272"/>
    </source>
</evidence>
<dbReference type="Gene3D" id="3.10.310.40">
    <property type="match status" value="1"/>
</dbReference>
<dbReference type="EMBL" id="VSSQ01030808">
    <property type="protein sequence ID" value="MPM81470.1"/>
    <property type="molecule type" value="Genomic_DNA"/>
</dbReference>
<feature type="domain" description="DHHA1" evidence="1">
    <location>
        <begin position="69"/>
        <end position="148"/>
    </location>
</feature>
<evidence type="ECO:0000313" key="2">
    <source>
        <dbReference type="EMBL" id="MPM81470.1"/>
    </source>
</evidence>
<dbReference type="Gene3D" id="6.10.250.550">
    <property type="match status" value="1"/>
</dbReference>
<dbReference type="GO" id="GO:0003676">
    <property type="term" value="F:nucleic acid binding"/>
    <property type="evidence" value="ECO:0007669"/>
    <property type="project" value="InterPro"/>
</dbReference>
<dbReference type="InterPro" id="IPR003156">
    <property type="entry name" value="DHHA1_dom"/>
</dbReference>
<protein>
    <recommendedName>
        <fullName evidence="1">DHHA1 domain-containing protein</fullName>
    </recommendedName>
</protein>
<name>A0A645CWD7_9ZZZZ</name>